<dbReference type="Proteomes" id="UP000003330">
    <property type="component" value="Unassembled WGS sequence"/>
</dbReference>
<dbReference type="PANTHER" id="PTHR40448">
    <property type="entry name" value="TWO-COMPONENT SENSOR HISTIDINE KINASE"/>
    <property type="match status" value="1"/>
</dbReference>
<comment type="caution">
    <text evidence="1">The sequence shown here is derived from an EMBL/GenBank/DDBJ whole genome shotgun (WGS) entry which is preliminary data.</text>
</comment>
<accession>G5K4U4</accession>
<name>G5K4U4_9STRE</name>
<dbReference type="STRING" id="764299.STRIC_1831"/>
<gene>
    <name evidence="1" type="ORF">STRIC_1831</name>
</gene>
<dbReference type="PANTHER" id="PTHR40448:SF1">
    <property type="entry name" value="TWO-COMPONENT SENSOR HISTIDINE KINASE"/>
    <property type="match status" value="1"/>
</dbReference>
<proteinExistence type="predicted"/>
<evidence type="ECO:0000313" key="2">
    <source>
        <dbReference type="Proteomes" id="UP000003330"/>
    </source>
</evidence>
<keyword evidence="2" id="KW-1185">Reference proteome</keyword>
<protein>
    <submittedName>
        <fullName evidence="1">Uncharacterized protein</fullName>
    </submittedName>
</protein>
<dbReference type="AlphaFoldDB" id="G5K4U4"/>
<dbReference type="EMBL" id="AEUX02000007">
    <property type="protein sequence ID" value="EHI68845.1"/>
    <property type="molecule type" value="Genomic_DNA"/>
</dbReference>
<dbReference type="GO" id="GO:0042802">
    <property type="term" value="F:identical protein binding"/>
    <property type="evidence" value="ECO:0007669"/>
    <property type="project" value="TreeGrafter"/>
</dbReference>
<dbReference type="eggNOG" id="COG3290">
    <property type="taxonomic scope" value="Bacteria"/>
</dbReference>
<evidence type="ECO:0000313" key="1">
    <source>
        <dbReference type="EMBL" id="EHI68845.1"/>
    </source>
</evidence>
<reference evidence="1 2" key="1">
    <citation type="journal article" date="2014" name="Int. J. Syst. Evol. Microbiol.">
        <title>Phylogenomics and the dynamic genome evolution of the genus Streptococcus.</title>
        <authorList>
            <consortium name="The Broad Institute Genome Sequencing Platform"/>
            <person name="Richards V.P."/>
            <person name="Palmer S.R."/>
            <person name="Pavinski Bitar P.D."/>
            <person name="Qin X."/>
            <person name="Weinstock G.M."/>
            <person name="Highlander S.K."/>
            <person name="Town C.D."/>
            <person name="Burne R.A."/>
            <person name="Stanhope M.J."/>
        </authorList>
    </citation>
    <scope>NUCLEOTIDE SEQUENCE [LARGE SCALE GENOMIC DNA]</scope>
    <source>
        <strain evidence="1 2">707-05</strain>
    </source>
</reference>
<sequence length="112" mass="13364">MFLIFSLLLIYLLSYFNHESKEYLKGELKKEQEIYIDNLETYGKQLEKPYKDVRVFQKDYLNRLELLGKAIDERCVTHIQDVYAQTVEDASDYWDDKHYNISKLGKVTISSI</sequence>
<organism evidence="1 2">
    <name type="scientific">Streptococcus ictaluri 707-05</name>
    <dbReference type="NCBI Taxonomy" id="764299"/>
    <lineage>
        <taxon>Bacteria</taxon>
        <taxon>Bacillati</taxon>
        <taxon>Bacillota</taxon>
        <taxon>Bacilli</taxon>
        <taxon>Lactobacillales</taxon>
        <taxon>Streptococcaceae</taxon>
        <taxon>Streptococcus</taxon>
    </lineage>
</organism>